<accession>A0A1I6FPV5</accession>
<dbReference type="Proteomes" id="UP000199658">
    <property type="component" value="Unassembled WGS sequence"/>
</dbReference>
<evidence type="ECO:0000313" key="2">
    <source>
        <dbReference type="Proteomes" id="UP000199658"/>
    </source>
</evidence>
<dbReference type="RefSeq" id="WP_090211089.1">
    <property type="nucleotide sequence ID" value="NZ_FOYO01000001.1"/>
</dbReference>
<reference evidence="2" key="1">
    <citation type="submission" date="2016-10" db="EMBL/GenBank/DDBJ databases">
        <authorList>
            <person name="Varghese N."/>
            <person name="Submissions S."/>
        </authorList>
    </citation>
    <scope>NUCLEOTIDE SEQUENCE [LARGE SCALE GENOMIC DNA]</scope>
    <source>
        <strain evidence="2">DSM 26921</strain>
    </source>
</reference>
<evidence type="ECO:0000313" key="1">
    <source>
        <dbReference type="EMBL" id="SFR31983.1"/>
    </source>
</evidence>
<organism evidence="1 2">
    <name type="scientific">Litoreibacter janthinus</name>
    <dbReference type="NCBI Taxonomy" id="670154"/>
    <lineage>
        <taxon>Bacteria</taxon>
        <taxon>Pseudomonadati</taxon>
        <taxon>Pseudomonadota</taxon>
        <taxon>Alphaproteobacteria</taxon>
        <taxon>Rhodobacterales</taxon>
        <taxon>Roseobacteraceae</taxon>
        <taxon>Litoreibacter</taxon>
    </lineage>
</organism>
<gene>
    <name evidence="1" type="ORF">SAMN04488002_0044</name>
</gene>
<dbReference type="AlphaFoldDB" id="A0A1I6FPV5"/>
<sequence length="64" mass="7021">MFEWIKVKTARMGKATRDMAVRLWCHRAVYAGLAGAYGAICLGADKEMVNMGVTALYAALALQR</sequence>
<keyword evidence="2" id="KW-1185">Reference proteome</keyword>
<name>A0A1I6FPV5_9RHOB</name>
<proteinExistence type="predicted"/>
<dbReference type="EMBL" id="FOYO01000001">
    <property type="protein sequence ID" value="SFR31983.1"/>
    <property type="molecule type" value="Genomic_DNA"/>
</dbReference>
<protein>
    <submittedName>
        <fullName evidence="1">Uncharacterized protein</fullName>
    </submittedName>
</protein>